<dbReference type="EC" id="2.4.1.21" evidence="2"/>
<protein>
    <recommendedName>
        <fullName evidence="2">starch synthase</fullName>
        <ecNumber evidence="2">2.4.1.21</ecNumber>
    </recommendedName>
</protein>
<dbReference type="AlphaFoldDB" id="A0AAD5P4S5"/>
<dbReference type="PANTHER" id="PTHR46083:SF5">
    <property type="entry name" value="STARCH SYNTHASE 3, CHLOROPLASTIC_AMYLOPLASTIC"/>
    <property type="match status" value="1"/>
</dbReference>
<evidence type="ECO:0000256" key="3">
    <source>
        <dbReference type="SAM" id="Coils"/>
    </source>
</evidence>
<gene>
    <name evidence="6" type="ORF">LWI28_003682</name>
</gene>
<keyword evidence="7" id="KW-1185">Reference proteome</keyword>
<comment type="catalytic activity">
    <reaction evidence="1">
        <text>[(1-&gt;4)-alpha-D-glucosyl](n) + ADP-alpha-D-glucose = [(1-&gt;4)-alpha-D-glucosyl](n+1) + ADP + H(+)</text>
        <dbReference type="Rhea" id="RHEA:18189"/>
        <dbReference type="Rhea" id="RHEA-COMP:9584"/>
        <dbReference type="Rhea" id="RHEA-COMP:9587"/>
        <dbReference type="ChEBI" id="CHEBI:15378"/>
        <dbReference type="ChEBI" id="CHEBI:15444"/>
        <dbReference type="ChEBI" id="CHEBI:57498"/>
        <dbReference type="ChEBI" id="CHEBI:456216"/>
        <dbReference type="EC" id="2.4.1.21"/>
    </reaction>
</comment>
<comment type="caution">
    <text evidence="6">The sequence shown here is derived from an EMBL/GenBank/DDBJ whole genome shotgun (WGS) entry which is preliminary data.</text>
</comment>
<evidence type="ECO:0000256" key="4">
    <source>
        <dbReference type="SAM" id="MobiDB-lite"/>
    </source>
</evidence>
<dbReference type="GO" id="GO:2001070">
    <property type="term" value="F:starch binding"/>
    <property type="evidence" value="ECO:0007669"/>
    <property type="project" value="InterPro"/>
</dbReference>
<feature type="region of interest" description="Disordered" evidence="4">
    <location>
        <begin position="218"/>
        <end position="242"/>
    </location>
</feature>
<feature type="compositionally biased region" description="Basic and acidic residues" evidence="4">
    <location>
        <begin position="226"/>
        <end position="242"/>
    </location>
</feature>
<accession>A0AAD5P4S5</accession>
<reference evidence="6 7" key="1">
    <citation type="journal article" date="2022" name="Plant J.">
        <title>Strategies of tolerance reflected in two North American maple genomes.</title>
        <authorList>
            <person name="McEvoy S.L."/>
            <person name="Sezen U.U."/>
            <person name="Trouern-Trend A."/>
            <person name="McMahon S.M."/>
            <person name="Schaberg P.G."/>
            <person name="Yang J."/>
            <person name="Wegrzyn J.L."/>
            <person name="Swenson N.G."/>
        </authorList>
    </citation>
    <scope>NUCLEOTIDE SEQUENCE [LARGE SCALE GENOMIC DNA]</scope>
    <source>
        <strain evidence="6">91603</strain>
    </source>
</reference>
<name>A0AAD5P4S5_ACENE</name>
<proteinExistence type="predicted"/>
<dbReference type="PANTHER" id="PTHR46083">
    <property type="match status" value="1"/>
</dbReference>
<feature type="region of interest" description="Disordered" evidence="4">
    <location>
        <begin position="256"/>
        <end position="284"/>
    </location>
</feature>
<feature type="compositionally biased region" description="Basic and acidic residues" evidence="4">
    <location>
        <begin position="121"/>
        <end position="138"/>
    </location>
</feature>
<evidence type="ECO:0000313" key="7">
    <source>
        <dbReference type="Proteomes" id="UP001064489"/>
    </source>
</evidence>
<feature type="coiled-coil region" evidence="3">
    <location>
        <begin position="309"/>
        <end position="354"/>
    </location>
</feature>
<organism evidence="6 7">
    <name type="scientific">Acer negundo</name>
    <name type="common">Box elder</name>
    <dbReference type="NCBI Taxonomy" id="4023"/>
    <lineage>
        <taxon>Eukaryota</taxon>
        <taxon>Viridiplantae</taxon>
        <taxon>Streptophyta</taxon>
        <taxon>Embryophyta</taxon>
        <taxon>Tracheophyta</taxon>
        <taxon>Spermatophyta</taxon>
        <taxon>Magnoliopsida</taxon>
        <taxon>eudicotyledons</taxon>
        <taxon>Gunneridae</taxon>
        <taxon>Pentapetalae</taxon>
        <taxon>rosids</taxon>
        <taxon>malvids</taxon>
        <taxon>Sapindales</taxon>
        <taxon>Sapindaceae</taxon>
        <taxon>Hippocastanoideae</taxon>
        <taxon>Acereae</taxon>
        <taxon>Acer</taxon>
    </lineage>
</organism>
<dbReference type="Proteomes" id="UP001064489">
    <property type="component" value="Chromosome 13"/>
</dbReference>
<dbReference type="GO" id="GO:0009011">
    <property type="term" value="F:alpha-1,4-glucan glucosyltransferase (ADP-glucose donor) activity"/>
    <property type="evidence" value="ECO:0007669"/>
    <property type="project" value="UniProtKB-EC"/>
</dbReference>
<feature type="coiled-coil region" evidence="3">
    <location>
        <begin position="138"/>
        <end position="172"/>
    </location>
</feature>
<keyword evidence="3" id="KW-0175">Coiled coil</keyword>
<feature type="compositionally biased region" description="Basic and acidic residues" evidence="4">
    <location>
        <begin position="258"/>
        <end position="281"/>
    </location>
</feature>
<dbReference type="InterPro" id="IPR013783">
    <property type="entry name" value="Ig-like_fold"/>
</dbReference>
<dbReference type="EMBL" id="JAJSOW010000002">
    <property type="protein sequence ID" value="KAI9197749.1"/>
    <property type="molecule type" value="Genomic_DNA"/>
</dbReference>
<feature type="domain" description="Carbohydrate binding module family 25" evidence="5">
    <location>
        <begin position="392"/>
        <end position="477"/>
    </location>
</feature>
<dbReference type="Pfam" id="PF16760">
    <property type="entry name" value="CBM53"/>
    <property type="match status" value="2"/>
</dbReference>
<dbReference type="InterPro" id="IPR005085">
    <property type="entry name" value="CBM25"/>
</dbReference>
<feature type="compositionally biased region" description="Basic and acidic residues" evidence="4">
    <location>
        <begin position="98"/>
        <end position="107"/>
    </location>
</feature>
<evidence type="ECO:0000256" key="2">
    <source>
        <dbReference type="ARBA" id="ARBA00012588"/>
    </source>
</evidence>
<sequence>MEMTLQLQRPISGSRSVFHGRGIFKIKPFIGSFSNVRTTQSLQFISWCTENPTTGFSHRISASSDFSKKRQRKVSTPRPKDSGSKGFKPKAPVGTNIPKRDQKKNGETEGSSMPTLSEYRGPTKEKPETKVGIEQKPVDKLSEDDKIWEEYIDEAEKENEKVLQKSKSLAVAKSSQLVKNGSVGRVDEDVSVLQKKETTSETDIENLKDESALDRNIVDDDIAGSQKKETASETDIENVKDESALYRNIVDDDIAGSQKKETTSNIENLKDESSLEGKELNPNKSNAIVNDESVETDIKASEDASLKLKSEMEAKLKLEKEAKLKLEMEAKLRKQEIERQLEMEAKLKLEMEAKLKLEMEAKLRKQEIERLADVSFLTGNKMFVYPQLVKPDQDIELFLNRSLSTLSNEPDLLVLGAFNDWRWKSFTVRLNKTQLKGDWWFCHLHVPKEAYKMDFVFFNGQDVYDNNDMKDFCITVEGGMDFFAFENFLLEEKRLEQEKLAREQAERERQEEERRRIEAEKAASEADRAQAKMETEKKREMLQQLMKTAARSVDNVWYIEPIDFKGEDLIRLYYNKSSGPLAHAQELWIHGGHNNWKDGLSIVSKLDISERTDGDWWYAEVVVPDRAFVLDWVFADGPPQKAIVYDNNHRQDFRAIVPQSIPEELYWVEEEHQTYRKLQEERRLREEAIRVKAEKNCTDES</sequence>
<evidence type="ECO:0000313" key="6">
    <source>
        <dbReference type="EMBL" id="KAI9197749.1"/>
    </source>
</evidence>
<evidence type="ECO:0000256" key="1">
    <source>
        <dbReference type="ARBA" id="ARBA00001478"/>
    </source>
</evidence>
<evidence type="ECO:0000259" key="5">
    <source>
        <dbReference type="SMART" id="SM01066"/>
    </source>
</evidence>
<feature type="region of interest" description="Disordered" evidence="4">
    <location>
        <begin position="58"/>
        <end position="138"/>
    </location>
</feature>
<dbReference type="Gene3D" id="2.60.40.10">
    <property type="entry name" value="Immunoglobulins"/>
    <property type="match status" value="1"/>
</dbReference>
<dbReference type="SMART" id="SM01066">
    <property type="entry name" value="CBM_25"/>
    <property type="match status" value="2"/>
</dbReference>
<feature type="domain" description="Carbohydrate binding module family 25" evidence="5">
    <location>
        <begin position="567"/>
        <end position="658"/>
    </location>
</feature>
<feature type="region of interest" description="Disordered" evidence="4">
    <location>
        <begin position="504"/>
        <end position="532"/>
    </location>
</feature>